<dbReference type="SUPFAM" id="SSF55729">
    <property type="entry name" value="Acyl-CoA N-acyltransferases (Nat)"/>
    <property type="match status" value="1"/>
</dbReference>
<dbReference type="KEGG" id="ffu:CLAFUR5_02397"/>
<gene>
    <name evidence="2" type="ORF">CLAFUR5_02397</name>
</gene>
<protein>
    <recommendedName>
        <fullName evidence="1">N-acetyltransferase domain-containing protein</fullName>
    </recommendedName>
</protein>
<dbReference type="InterPro" id="IPR000182">
    <property type="entry name" value="GNAT_dom"/>
</dbReference>
<dbReference type="GeneID" id="71982275"/>
<dbReference type="EMBL" id="CP090164">
    <property type="protein sequence ID" value="UJO13193.1"/>
    <property type="molecule type" value="Genomic_DNA"/>
</dbReference>
<evidence type="ECO:0000259" key="1">
    <source>
        <dbReference type="Pfam" id="PF13302"/>
    </source>
</evidence>
<name>A0A9Q8LAJ2_PASFU</name>
<dbReference type="Gene3D" id="3.40.630.30">
    <property type="match status" value="1"/>
</dbReference>
<organism evidence="2 3">
    <name type="scientific">Passalora fulva</name>
    <name type="common">Tomato leaf mold</name>
    <name type="synonym">Cladosporium fulvum</name>
    <dbReference type="NCBI Taxonomy" id="5499"/>
    <lineage>
        <taxon>Eukaryota</taxon>
        <taxon>Fungi</taxon>
        <taxon>Dikarya</taxon>
        <taxon>Ascomycota</taxon>
        <taxon>Pezizomycotina</taxon>
        <taxon>Dothideomycetes</taxon>
        <taxon>Dothideomycetidae</taxon>
        <taxon>Mycosphaerellales</taxon>
        <taxon>Mycosphaerellaceae</taxon>
        <taxon>Fulvia</taxon>
    </lineage>
</organism>
<accession>A0A9Q8LAJ2</accession>
<reference evidence="2" key="2">
    <citation type="journal article" date="2022" name="Microb. Genom.">
        <title>A chromosome-scale genome assembly of the tomato pathogen Cladosporium fulvum reveals a compartmentalized genome architecture and the presence of a dispensable chromosome.</title>
        <authorList>
            <person name="Zaccaron A.Z."/>
            <person name="Chen L.H."/>
            <person name="Samaras A."/>
            <person name="Stergiopoulos I."/>
        </authorList>
    </citation>
    <scope>NUCLEOTIDE SEQUENCE</scope>
    <source>
        <strain evidence="2">Race5_Kim</strain>
    </source>
</reference>
<dbReference type="RefSeq" id="XP_047757559.1">
    <property type="nucleotide sequence ID" value="XM_047901545.1"/>
</dbReference>
<dbReference type="GO" id="GO:0016747">
    <property type="term" value="F:acyltransferase activity, transferring groups other than amino-acyl groups"/>
    <property type="evidence" value="ECO:0007669"/>
    <property type="project" value="InterPro"/>
</dbReference>
<dbReference type="PANTHER" id="PTHR43792">
    <property type="entry name" value="GNAT FAMILY, PUTATIVE (AFU_ORTHOLOGUE AFUA_3G00765)-RELATED-RELATED"/>
    <property type="match status" value="1"/>
</dbReference>
<evidence type="ECO:0000313" key="3">
    <source>
        <dbReference type="Proteomes" id="UP000756132"/>
    </source>
</evidence>
<dbReference type="OrthoDB" id="630895at2759"/>
<dbReference type="AlphaFoldDB" id="A0A9Q8LAJ2"/>
<keyword evidence="3" id="KW-1185">Reference proteome</keyword>
<dbReference type="InterPro" id="IPR016181">
    <property type="entry name" value="Acyl_CoA_acyltransferase"/>
</dbReference>
<sequence>MEQNNALPNVLHTERLVLRFADPNSESDCSKILHVLHGNGMTAATLGNIKDVHTRHKDFAPKSGWCAKAPVSDRQFHLIYRKSKSTESGSEEVLGWITMNFRPEMACPDIGYILLPQHCGHGYATEAARAVLQFWREEVGVREVFAAIAEGDAKSVKIAESLGMVRGGGLWLASGHDDTKTRAMAYVLPGMKWREVDVDGEGMEWVVKPAFNTGEKVEVGGVEGR</sequence>
<dbReference type="Proteomes" id="UP000756132">
    <property type="component" value="Chromosome 2"/>
</dbReference>
<dbReference type="PANTHER" id="PTHR43792:SF1">
    <property type="entry name" value="N-ACETYLTRANSFERASE DOMAIN-CONTAINING PROTEIN"/>
    <property type="match status" value="1"/>
</dbReference>
<proteinExistence type="predicted"/>
<dbReference type="InterPro" id="IPR051531">
    <property type="entry name" value="N-acetyltransferase"/>
</dbReference>
<dbReference type="Pfam" id="PF13302">
    <property type="entry name" value="Acetyltransf_3"/>
    <property type="match status" value="1"/>
</dbReference>
<feature type="domain" description="N-acetyltransferase" evidence="1">
    <location>
        <begin position="54"/>
        <end position="165"/>
    </location>
</feature>
<evidence type="ECO:0000313" key="2">
    <source>
        <dbReference type="EMBL" id="UJO13193.1"/>
    </source>
</evidence>
<reference evidence="2" key="1">
    <citation type="submission" date="2021-12" db="EMBL/GenBank/DDBJ databases">
        <authorList>
            <person name="Zaccaron A."/>
            <person name="Stergiopoulos I."/>
        </authorList>
    </citation>
    <scope>NUCLEOTIDE SEQUENCE</scope>
    <source>
        <strain evidence="2">Race5_Kim</strain>
    </source>
</reference>